<dbReference type="InterPro" id="IPR029052">
    <property type="entry name" value="Metallo-depent_PP-like"/>
</dbReference>
<evidence type="ECO:0000313" key="13">
    <source>
        <dbReference type="EMBL" id="SSW98638.1"/>
    </source>
</evidence>
<dbReference type="InterPro" id="IPR004843">
    <property type="entry name" value="Calcineurin-like_PHP"/>
</dbReference>
<dbReference type="EMBL" id="UFQT01000051">
    <property type="protein sequence ID" value="SSX19024.1"/>
    <property type="molecule type" value="Genomic_DNA"/>
</dbReference>
<evidence type="ECO:0000256" key="3">
    <source>
        <dbReference type="ARBA" id="ARBA00008895"/>
    </source>
</evidence>
<protein>
    <recommendedName>
        <fullName evidence="10">Metallophosphoesterase 1 homolog</fullName>
    </recommendedName>
</protein>
<accession>A0A336LLC1</accession>
<dbReference type="InterPro" id="IPR033308">
    <property type="entry name" value="PGAP5/Cdc1/Ted1"/>
</dbReference>
<organism evidence="14">
    <name type="scientific">Culicoides sonorensis</name>
    <name type="common">Biting midge</name>
    <dbReference type="NCBI Taxonomy" id="179676"/>
    <lineage>
        <taxon>Eukaryota</taxon>
        <taxon>Metazoa</taxon>
        <taxon>Ecdysozoa</taxon>
        <taxon>Arthropoda</taxon>
        <taxon>Hexapoda</taxon>
        <taxon>Insecta</taxon>
        <taxon>Pterygota</taxon>
        <taxon>Neoptera</taxon>
        <taxon>Endopterygota</taxon>
        <taxon>Diptera</taxon>
        <taxon>Nematocera</taxon>
        <taxon>Chironomoidea</taxon>
        <taxon>Ceratopogonidae</taxon>
        <taxon>Ceratopogoninae</taxon>
        <taxon>Culicoides</taxon>
        <taxon>Monoculicoides</taxon>
    </lineage>
</organism>
<keyword evidence="4 11" id="KW-0812">Transmembrane</keyword>
<evidence type="ECO:0000256" key="1">
    <source>
        <dbReference type="ARBA" id="ARBA00001936"/>
    </source>
</evidence>
<feature type="transmembrane region" description="Helical" evidence="11">
    <location>
        <begin position="7"/>
        <end position="29"/>
    </location>
</feature>
<sequence length="377" mass="44314">MRLKIYLVRVFLCLLSLFFFNEFLIYYLVLWQCKWPEISPEHNGTERPASVKVMLLADTHLLGPFQGHWYDKLRREWQMHRAFQSALTIFTPELIFILGDVFDEGKWVNDQQYKEYLDRYFRIFNTHGTKSKLISIVGNHDIGFHYAAHPYLTERFYRTMNSSGVQLFTFKNVHFITINSIAMEGDGCQLCEGAERELIRISYQLECARGVGNCEKIPKIGPYSRPIVLQHYPFYRASDKECHEKDSELIERFREGWEVLSKDATNMINKLLKPRVGFSGHSHHYCHLTNRLMKIEEYTLASFSWRNKNNPSFLLTEFTDSHYWISKCDMPKESTVINLYIVGAFLALIVPCIRLSQIIKKVKHSLNLGNKRNKAKT</sequence>
<dbReference type="GO" id="GO:0006506">
    <property type="term" value="P:GPI anchor biosynthetic process"/>
    <property type="evidence" value="ECO:0007669"/>
    <property type="project" value="InterPro"/>
</dbReference>
<keyword evidence="6" id="KW-0378">Hydrolase</keyword>
<dbReference type="SUPFAM" id="SSF56300">
    <property type="entry name" value="Metallo-dependent phosphatases"/>
    <property type="match status" value="1"/>
</dbReference>
<comment type="cofactor">
    <cofactor evidence="1">
        <name>Mn(2+)</name>
        <dbReference type="ChEBI" id="CHEBI:29035"/>
    </cofactor>
</comment>
<name>A0A336LLC1_CULSO</name>
<dbReference type="Gene3D" id="3.60.21.10">
    <property type="match status" value="1"/>
</dbReference>
<dbReference type="FunFam" id="3.60.21.10:FF:000081">
    <property type="entry name" value="Metallophosphoesterase 1 homolog"/>
    <property type="match status" value="1"/>
</dbReference>
<evidence type="ECO:0000313" key="14">
    <source>
        <dbReference type="EMBL" id="SSX19024.1"/>
    </source>
</evidence>
<gene>
    <name evidence="14" type="primary">CSON011693</name>
</gene>
<evidence type="ECO:0000256" key="8">
    <source>
        <dbReference type="ARBA" id="ARBA00023136"/>
    </source>
</evidence>
<dbReference type="GO" id="GO:0016787">
    <property type="term" value="F:hydrolase activity"/>
    <property type="evidence" value="ECO:0007669"/>
    <property type="project" value="UniProtKB-KW"/>
</dbReference>
<reference evidence="13" key="1">
    <citation type="submission" date="2018-04" db="EMBL/GenBank/DDBJ databases">
        <authorList>
            <person name="Go L.Y."/>
            <person name="Mitchell J.A."/>
        </authorList>
    </citation>
    <scope>NUCLEOTIDE SEQUENCE</scope>
    <source>
        <tissue evidence="13">Whole organism</tissue>
    </source>
</reference>
<dbReference type="GO" id="GO:0016020">
    <property type="term" value="C:membrane"/>
    <property type="evidence" value="ECO:0007669"/>
    <property type="project" value="UniProtKB-SubCell"/>
</dbReference>
<evidence type="ECO:0000256" key="11">
    <source>
        <dbReference type="SAM" id="Phobius"/>
    </source>
</evidence>
<proteinExistence type="inferred from homology"/>
<dbReference type="VEuPathDB" id="VectorBase:CSON011693"/>
<evidence type="ECO:0000256" key="10">
    <source>
        <dbReference type="ARBA" id="ARBA00074873"/>
    </source>
</evidence>
<evidence type="ECO:0000256" key="5">
    <source>
        <dbReference type="ARBA" id="ARBA00022723"/>
    </source>
</evidence>
<keyword evidence="9" id="KW-0464">Manganese</keyword>
<evidence type="ECO:0000256" key="6">
    <source>
        <dbReference type="ARBA" id="ARBA00022801"/>
    </source>
</evidence>
<keyword evidence="7 11" id="KW-1133">Transmembrane helix</keyword>
<dbReference type="PANTHER" id="PTHR13315:SF0">
    <property type="entry name" value="METALLOPHOSPHOESTERASE 1"/>
    <property type="match status" value="1"/>
</dbReference>
<comment type="similarity">
    <text evidence="3">Belongs to the metallophosphoesterase superfamily. MPPE1 family.</text>
</comment>
<dbReference type="OMA" id="LHCMKYP"/>
<evidence type="ECO:0000256" key="7">
    <source>
        <dbReference type="ARBA" id="ARBA00022989"/>
    </source>
</evidence>
<dbReference type="Pfam" id="PF00149">
    <property type="entry name" value="Metallophos"/>
    <property type="match status" value="1"/>
</dbReference>
<dbReference type="PANTHER" id="PTHR13315">
    <property type="entry name" value="METALLO PHOSPHOESTERASE RELATED"/>
    <property type="match status" value="1"/>
</dbReference>
<feature type="transmembrane region" description="Helical" evidence="11">
    <location>
        <begin position="337"/>
        <end position="356"/>
    </location>
</feature>
<evidence type="ECO:0000256" key="2">
    <source>
        <dbReference type="ARBA" id="ARBA00004141"/>
    </source>
</evidence>
<dbReference type="EMBL" id="UFQS01000051">
    <property type="protein sequence ID" value="SSW98638.1"/>
    <property type="molecule type" value="Genomic_DNA"/>
</dbReference>
<keyword evidence="5" id="KW-0479">Metal-binding</keyword>
<dbReference type="GO" id="GO:0046872">
    <property type="term" value="F:metal ion binding"/>
    <property type="evidence" value="ECO:0007669"/>
    <property type="project" value="UniProtKB-KW"/>
</dbReference>
<keyword evidence="8 11" id="KW-0472">Membrane</keyword>
<evidence type="ECO:0000256" key="4">
    <source>
        <dbReference type="ARBA" id="ARBA00022692"/>
    </source>
</evidence>
<comment type="subcellular location">
    <subcellularLocation>
        <location evidence="2">Membrane</location>
        <topology evidence="2">Multi-pass membrane protein</topology>
    </subcellularLocation>
</comment>
<evidence type="ECO:0000259" key="12">
    <source>
        <dbReference type="Pfam" id="PF00149"/>
    </source>
</evidence>
<dbReference type="AlphaFoldDB" id="A0A336LLC1"/>
<evidence type="ECO:0000256" key="9">
    <source>
        <dbReference type="ARBA" id="ARBA00023211"/>
    </source>
</evidence>
<reference evidence="14" key="2">
    <citation type="submission" date="2018-07" db="EMBL/GenBank/DDBJ databases">
        <authorList>
            <person name="Quirk P.G."/>
            <person name="Krulwich T.A."/>
        </authorList>
    </citation>
    <scope>NUCLEOTIDE SEQUENCE</scope>
</reference>
<feature type="domain" description="Calcineurin-like phosphoesterase" evidence="12">
    <location>
        <begin position="52"/>
        <end position="285"/>
    </location>
</feature>